<dbReference type="Pfam" id="PF14580">
    <property type="entry name" value="LRR_9"/>
    <property type="match status" value="1"/>
</dbReference>
<accession>A0A5J4VJG9</accession>
<dbReference type="PANTHER" id="PTHR46759">
    <property type="entry name" value="LEUCINE-RICH REPEAT-CONTAINING PROTEIN 72"/>
    <property type="match status" value="1"/>
</dbReference>
<dbReference type="OrthoDB" id="266138at2759"/>
<organism evidence="1 2">
    <name type="scientific">Streblomastix strix</name>
    <dbReference type="NCBI Taxonomy" id="222440"/>
    <lineage>
        <taxon>Eukaryota</taxon>
        <taxon>Metamonada</taxon>
        <taxon>Preaxostyla</taxon>
        <taxon>Oxymonadida</taxon>
        <taxon>Streblomastigidae</taxon>
        <taxon>Streblomastix</taxon>
    </lineage>
</organism>
<proteinExistence type="predicted"/>
<dbReference type="Proteomes" id="UP000324800">
    <property type="component" value="Unassembled WGS sequence"/>
</dbReference>
<gene>
    <name evidence="1" type="ORF">EZS28_021720</name>
</gene>
<comment type="caution">
    <text evidence="1">The sequence shown here is derived from an EMBL/GenBank/DDBJ whole genome shotgun (WGS) entry which is preliminary data.</text>
</comment>
<dbReference type="AlphaFoldDB" id="A0A5J4VJG9"/>
<protein>
    <submittedName>
        <fullName evidence="1">Uncharacterized protein</fullName>
    </submittedName>
</protein>
<dbReference type="PANTHER" id="PTHR46759:SF1">
    <property type="entry name" value="LEUCINE-RICH REPEAT-CONTAINING PROTEIN 72"/>
    <property type="match status" value="1"/>
</dbReference>
<dbReference type="InterPro" id="IPR001611">
    <property type="entry name" value="Leu-rich_rpt"/>
</dbReference>
<sequence length="251" mass="29632">MNKSQTNKSIQKFGASGRLISRITEVDTEINIETLYLSNNIISSLQGISKFKNLHTLSLANNKITSFDQVQQLISLNSLQNLRLACNPICYLPYYRLHIINLCSSIIILDDEEVTEYEREQAQSVIEKEEIMYNVMFGNDQLIRKLEQLILKVILHLDLRKLFAGKVAKLINRNELKYSPVNSHLLMKHSSSALEITRKEYSYESSKIRSNESMENKMAKWINEEELEQQQYEYQRIRYRKKQRKREELEY</sequence>
<evidence type="ECO:0000313" key="1">
    <source>
        <dbReference type="EMBL" id="KAA6382752.1"/>
    </source>
</evidence>
<dbReference type="SMART" id="SM00365">
    <property type="entry name" value="LRR_SD22"/>
    <property type="match status" value="2"/>
</dbReference>
<name>A0A5J4VJG9_9EUKA</name>
<dbReference type="PROSITE" id="PS51450">
    <property type="entry name" value="LRR"/>
    <property type="match status" value="2"/>
</dbReference>
<dbReference type="SUPFAM" id="SSF52058">
    <property type="entry name" value="L domain-like"/>
    <property type="match status" value="1"/>
</dbReference>
<evidence type="ECO:0000313" key="2">
    <source>
        <dbReference type="Proteomes" id="UP000324800"/>
    </source>
</evidence>
<reference evidence="1 2" key="1">
    <citation type="submission" date="2019-03" db="EMBL/GenBank/DDBJ databases">
        <title>Single cell metagenomics reveals metabolic interactions within the superorganism composed of flagellate Streblomastix strix and complex community of Bacteroidetes bacteria on its surface.</title>
        <authorList>
            <person name="Treitli S.C."/>
            <person name="Kolisko M."/>
            <person name="Husnik F."/>
            <person name="Keeling P."/>
            <person name="Hampl V."/>
        </authorList>
    </citation>
    <scope>NUCLEOTIDE SEQUENCE [LARGE SCALE GENOMIC DNA]</scope>
    <source>
        <strain evidence="1">ST1C</strain>
    </source>
</reference>
<dbReference type="Gene3D" id="3.80.10.10">
    <property type="entry name" value="Ribonuclease Inhibitor"/>
    <property type="match status" value="1"/>
</dbReference>
<dbReference type="InterPro" id="IPR032675">
    <property type="entry name" value="LRR_dom_sf"/>
</dbReference>
<dbReference type="InterPro" id="IPR042655">
    <property type="entry name" value="LRC72"/>
</dbReference>
<dbReference type="EMBL" id="SNRW01006610">
    <property type="protein sequence ID" value="KAA6382752.1"/>
    <property type="molecule type" value="Genomic_DNA"/>
</dbReference>